<sequence>MNEWCERWLGATPVGEIFRAGHLSAVRGVELSDGRRVVLKFRPPVARVRGCVDVQRRLAAAGFPCPAPLAGPSPVLPDKSDAPGGHSGAPGLPGSPAPELPGGDVDVPGEWLVTAEEYVPGGGQLDPATDRARPFAAALARLVRLAPRPAAVSSLAPAPPWLGWDHGGPEVWPWPDDLDVDLNAHPGPGRLDELGARVRERLLATSLPSVIGHGDFESQNVRWLGGALHAVHDWDSVVALPEAAVAGAAAAVFTETGASEARATVEESARFLECYMEARGADWGREEREVAWAAGLWVRAFNAKKAAVAGHDLTLVDLLAQQLEARLRQSGA</sequence>
<evidence type="ECO:0000313" key="3">
    <source>
        <dbReference type="EMBL" id="MBF8186804.1"/>
    </source>
</evidence>
<gene>
    <name evidence="3" type="ORF">ITP53_13840</name>
</gene>
<dbReference type="AlphaFoldDB" id="A0A931A8W6"/>
<feature type="region of interest" description="Disordered" evidence="1">
    <location>
        <begin position="72"/>
        <end position="106"/>
    </location>
</feature>
<evidence type="ECO:0000256" key="1">
    <source>
        <dbReference type="SAM" id="MobiDB-lite"/>
    </source>
</evidence>
<accession>A0A931A8W6</accession>
<protein>
    <submittedName>
        <fullName evidence="3">Phosphotransferase</fullName>
    </submittedName>
</protein>
<dbReference type="Pfam" id="PF01636">
    <property type="entry name" value="APH"/>
    <property type="match status" value="1"/>
</dbReference>
<dbReference type="InterPro" id="IPR011009">
    <property type="entry name" value="Kinase-like_dom_sf"/>
</dbReference>
<organism evidence="3 4">
    <name type="scientific">Nonomuraea cypriaca</name>
    <dbReference type="NCBI Taxonomy" id="1187855"/>
    <lineage>
        <taxon>Bacteria</taxon>
        <taxon>Bacillati</taxon>
        <taxon>Actinomycetota</taxon>
        <taxon>Actinomycetes</taxon>
        <taxon>Streptosporangiales</taxon>
        <taxon>Streptosporangiaceae</taxon>
        <taxon>Nonomuraea</taxon>
    </lineage>
</organism>
<evidence type="ECO:0000259" key="2">
    <source>
        <dbReference type="Pfam" id="PF01636"/>
    </source>
</evidence>
<evidence type="ECO:0000313" key="4">
    <source>
        <dbReference type="Proteomes" id="UP000605361"/>
    </source>
</evidence>
<comment type="caution">
    <text evidence="3">The sequence shown here is derived from an EMBL/GenBank/DDBJ whole genome shotgun (WGS) entry which is preliminary data.</text>
</comment>
<dbReference type="EMBL" id="JADOGI010000033">
    <property type="protein sequence ID" value="MBF8186804.1"/>
    <property type="molecule type" value="Genomic_DNA"/>
</dbReference>
<dbReference type="SUPFAM" id="SSF56112">
    <property type="entry name" value="Protein kinase-like (PK-like)"/>
    <property type="match status" value="1"/>
</dbReference>
<keyword evidence="4" id="KW-1185">Reference proteome</keyword>
<name>A0A931A8W6_9ACTN</name>
<dbReference type="InterPro" id="IPR002575">
    <property type="entry name" value="Aminoglycoside_PTrfase"/>
</dbReference>
<feature type="domain" description="Aminoglycoside phosphotransferase" evidence="2">
    <location>
        <begin position="21"/>
        <end position="261"/>
    </location>
</feature>
<dbReference type="RefSeq" id="WP_195895773.1">
    <property type="nucleotide sequence ID" value="NZ_JADOGI010000033.1"/>
</dbReference>
<reference evidence="3" key="1">
    <citation type="submission" date="2020-11" db="EMBL/GenBank/DDBJ databases">
        <title>Whole-genome analyses of Nonomuraea sp. K274.</title>
        <authorList>
            <person name="Veyisoglu A."/>
        </authorList>
    </citation>
    <scope>NUCLEOTIDE SEQUENCE</scope>
    <source>
        <strain evidence="3">K274</strain>
    </source>
</reference>
<dbReference type="Proteomes" id="UP000605361">
    <property type="component" value="Unassembled WGS sequence"/>
</dbReference>
<proteinExistence type="predicted"/>